<proteinExistence type="predicted"/>
<evidence type="ECO:0000256" key="1">
    <source>
        <dbReference type="SAM" id="MobiDB-lite"/>
    </source>
</evidence>
<feature type="region of interest" description="Disordered" evidence="1">
    <location>
        <begin position="164"/>
        <end position="198"/>
    </location>
</feature>
<accession>A0ABP0TGG6</accession>
<dbReference type="Proteomes" id="UP001497512">
    <property type="component" value="Chromosome 11"/>
</dbReference>
<feature type="region of interest" description="Disordered" evidence="1">
    <location>
        <begin position="221"/>
        <end position="249"/>
    </location>
</feature>
<feature type="region of interest" description="Disordered" evidence="1">
    <location>
        <begin position="268"/>
        <end position="293"/>
    </location>
</feature>
<sequence length="293" mass="30802">MANNNNYIRSGDVQQQQPYHQAPEPVQPLEEKLGQLKVAVQGKLESTADSANQSLKKAQTAAENKHEATKQGLSPASQEQYNSALQQLGKAYQTAQDTGNQVAQQLGLAHDQVRSGVHDLRGVARQEAEQRSRDAQEHVQEGKGALQQGIDTVQDALRQGTAVATQRLQQATTTAPQQPTASKTSQTNQANAQEPESSSLVQSVTAVLSQTAVSVKEALVGKSTTGGDQSTITDPASHEAAGSTKTVSSSIVDAVTAVANAVKETLAPAAATDQQPAKDGSLDTPVQQHKTTT</sequence>
<feature type="region of interest" description="Disordered" evidence="1">
    <location>
        <begin position="124"/>
        <end position="152"/>
    </location>
</feature>
<keyword evidence="3" id="KW-1185">Reference proteome</keyword>
<feature type="compositionally biased region" description="Low complexity" evidence="1">
    <location>
        <begin position="164"/>
        <end position="181"/>
    </location>
</feature>
<evidence type="ECO:0000313" key="3">
    <source>
        <dbReference type="Proteomes" id="UP001497512"/>
    </source>
</evidence>
<feature type="compositionally biased region" description="Polar residues" evidence="1">
    <location>
        <begin position="222"/>
        <end position="234"/>
    </location>
</feature>
<gene>
    <name evidence="2" type="ORF">CSSPTR1EN2_LOCUS3271</name>
</gene>
<feature type="region of interest" description="Disordered" evidence="1">
    <location>
        <begin position="49"/>
        <end position="78"/>
    </location>
</feature>
<name>A0ABP0TGG6_9BRYO</name>
<feature type="compositionally biased region" description="Polar residues" evidence="1">
    <location>
        <begin position="1"/>
        <end position="19"/>
    </location>
</feature>
<feature type="compositionally biased region" description="Polar residues" evidence="1">
    <location>
        <begin position="284"/>
        <end position="293"/>
    </location>
</feature>
<feature type="region of interest" description="Disordered" evidence="1">
    <location>
        <begin position="1"/>
        <end position="28"/>
    </location>
</feature>
<evidence type="ECO:0000313" key="2">
    <source>
        <dbReference type="EMBL" id="CAK9196033.1"/>
    </source>
</evidence>
<reference evidence="2" key="1">
    <citation type="submission" date="2024-02" db="EMBL/GenBank/DDBJ databases">
        <authorList>
            <consortium name="ELIXIR-Norway"/>
            <consortium name="Elixir Norway"/>
        </authorList>
    </citation>
    <scope>NUCLEOTIDE SEQUENCE</scope>
</reference>
<feature type="compositionally biased region" description="Polar residues" evidence="1">
    <location>
        <begin position="182"/>
        <end position="198"/>
    </location>
</feature>
<feature type="compositionally biased region" description="Basic and acidic residues" evidence="1">
    <location>
        <begin position="124"/>
        <end position="141"/>
    </location>
</feature>
<protein>
    <submittedName>
        <fullName evidence="2">Uncharacterized protein</fullName>
    </submittedName>
</protein>
<dbReference type="EMBL" id="OZ019903">
    <property type="protein sequence ID" value="CAK9196033.1"/>
    <property type="molecule type" value="Genomic_DNA"/>
</dbReference>
<organism evidence="2 3">
    <name type="scientific">Sphagnum troendelagicum</name>
    <dbReference type="NCBI Taxonomy" id="128251"/>
    <lineage>
        <taxon>Eukaryota</taxon>
        <taxon>Viridiplantae</taxon>
        <taxon>Streptophyta</taxon>
        <taxon>Embryophyta</taxon>
        <taxon>Bryophyta</taxon>
        <taxon>Sphagnophytina</taxon>
        <taxon>Sphagnopsida</taxon>
        <taxon>Sphagnales</taxon>
        <taxon>Sphagnaceae</taxon>
        <taxon>Sphagnum</taxon>
    </lineage>
</organism>